<proteinExistence type="predicted"/>
<comment type="caution">
    <text evidence="1">The sequence shown here is derived from an EMBL/GenBank/DDBJ whole genome shotgun (WGS) entry which is preliminary data.</text>
</comment>
<dbReference type="AlphaFoldDB" id="A0A4C1STE6"/>
<gene>
    <name evidence="1" type="ORF">EVAR_69722_1</name>
</gene>
<dbReference type="Proteomes" id="UP000299102">
    <property type="component" value="Unassembled WGS sequence"/>
</dbReference>
<protein>
    <submittedName>
        <fullName evidence="1">Uncharacterized protein</fullName>
    </submittedName>
</protein>
<accession>A0A4C1STE6</accession>
<keyword evidence="2" id="KW-1185">Reference proteome</keyword>
<organism evidence="1 2">
    <name type="scientific">Eumeta variegata</name>
    <name type="common">Bagworm moth</name>
    <name type="synonym">Eumeta japonica</name>
    <dbReference type="NCBI Taxonomy" id="151549"/>
    <lineage>
        <taxon>Eukaryota</taxon>
        <taxon>Metazoa</taxon>
        <taxon>Ecdysozoa</taxon>
        <taxon>Arthropoda</taxon>
        <taxon>Hexapoda</taxon>
        <taxon>Insecta</taxon>
        <taxon>Pterygota</taxon>
        <taxon>Neoptera</taxon>
        <taxon>Endopterygota</taxon>
        <taxon>Lepidoptera</taxon>
        <taxon>Glossata</taxon>
        <taxon>Ditrysia</taxon>
        <taxon>Tineoidea</taxon>
        <taxon>Psychidae</taxon>
        <taxon>Oiketicinae</taxon>
        <taxon>Eumeta</taxon>
    </lineage>
</organism>
<dbReference type="EMBL" id="BGZK01003876">
    <property type="protein sequence ID" value="GBP05225.1"/>
    <property type="molecule type" value="Genomic_DNA"/>
</dbReference>
<reference evidence="1 2" key="1">
    <citation type="journal article" date="2019" name="Commun. Biol.">
        <title>The bagworm genome reveals a unique fibroin gene that provides high tensile strength.</title>
        <authorList>
            <person name="Kono N."/>
            <person name="Nakamura H."/>
            <person name="Ohtoshi R."/>
            <person name="Tomita M."/>
            <person name="Numata K."/>
            <person name="Arakawa K."/>
        </authorList>
    </citation>
    <scope>NUCLEOTIDE SEQUENCE [LARGE SCALE GENOMIC DNA]</scope>
</reference>
<evidence type="ECO:0000313" key="1">
    <source>
        <dbReference type="EMBL" id="GBP05225.1"/>
    </source>
</evidence>
<name>A0A4C1STE6_EUMVA</name>
<evidence type="ECO:0000313" key="2">
    <source>
        <dbReference type="Proteomes" id="UP000299102"/>
    </source>
</evidence>
<sequence length="92" mass="10406">MKLLVAEPPEDRIAQTCALKQRVFKNMPADPCIRDAGDEGVLSIFKWLPFSKFSADILDFNLKRFSITPAGRRRALLIGDNAPDRDCSRDVR</sequence>